<dbReference type="AlphaFoldDB" id="G6XM14"/>
<keyword evidence="2" id="KW-1185">Reference proteome</keyword>
<comment type="caution">
    <text evidence="1">The sequence shown here is derived from an EMBL/GenBank/DDBJ whole genome shotgun (WGS) entry which is preliminary data.</text>
</comment>
<dbReference type="RefSeq" id="WP_008852556.1">
    <property type="nucleotide sequence ID" value="NZ_AGQV01000010.1"/>
</dbReference>
<evidence type="ECO:0000313" key="2">
    <source>
        <dbReference type="Proteomes" id="UP000004949"/>
    </source>
</evidence>
<dbReference type="EMBL" id="AGQV01000010">
    <property type="protein sequence ID" value="EHH67419.1"/>
    <property type="molecule type" value="Genomic_DNA"/>
</dbReference>
<evidence type="ECO:0000313" key="1">
    <source>
        <dbReference type="EMBL" id="EHH67419.1"/>
    </source>
</evidence>
<accession>G6XM14</accession>
<protein>
    <recommendedName>
        <fullName evidence="3">Lipoyl-binding domain-containing protein</fullName>
    </recommendedName>
</protein>
<dbReference type="STRING" id="1088869.GMO_24140"/>
<organism evidence="1 2">
    <name type="scientific">Gluconobacter morbifer G707</name>
    <dbReference type="NCBI Taxonomy" id="1088869"/>
    <lineage>
        <taxon>Bacteria</taxon>
        <taxon>Pseudomonadati</taxon>
        <taxon>Pseudomonadota</taxon>
        <taxon>Alphaproteobacteria</taxon>
        <taxon>Acetobacterales</taxon>
        <taxon>Acetobacteraceae</taxon>
        <taxon>Gluconobacter</taxon>
    </lineage>
</organism>
<dbReference type="InterPro" id="IPR011053">
    <property type="entry name" value="Single_hybrid_motif"/>
</dbReference>
<dbReference type="Gene3D" id="2.40.50.100">
    <property type="match status" value="1"/>
</dbReference>
<dbReference type="OrthoDB" id="7282653at2"/>
<dbReference type="Proteomes" id="UP000004949">
    <property type="component" value="Unassembled WGS sequence"/>
</dbReference>
<dbReference type="SUPFAM" id="SSF51230">
    <property type="entry name" value="Single hybrid motif"/>
    <property type="match status" value="1"/>
</dbReference>
<proteinExistence type="predicted"/>
<evidence type="ECO:0008006" key="3">
    <source>
        <dbReference type="Google" id="ProtNLM"/>
    </source>
</evidence>
<sequence>MTFLEDLLNDLPKLVDTMRHHDVHHFSWKNETGAFALTVAANPCQVPQERPVALPPKVEDLAVLSPEMGIFRPNGLSDGQVVRTGDIVGFVETNALRLPATAPADGRLGEALVENGAPVGYHDILFRIHPDG</sequence>
<reference evidence="1 2" key="1">
    <citation type="submission" date="2011-10" db="EMBL/GenBank/DDBJ databases">
        <title>Genome sequence of Gluconobacter morbifer G707, isolated from Drosophila gut.</title>
        <authorList>
            <person name="Lee W.-J."/>
            <person name="Kim E.-K."/>
        </authorList>
    </citation>
    <scope>NUCLEOTIDE SEQUENCE [LARGE SCALE GENOMIC DNA]</scope>
    <source>
        <strain evidence="1 2">G707</strain>
    </source>
</reference>
<gene>
    <name evidence="1" type="ORF">GMO_24140</name>
</gene>
<dbReference type="PATRIC" id="fig|1088869.3.peg.2406"/>
<name>G6XM14_9PROT</name>
<dbReference type="eggNOG" id="COG0511">
    <property type="taxonomic scope" value="Bacteria"/>
</dbReference>